<reference evidence="2 3" key="1">
    <citation type="submission" date="2016-07" db="EMBL/GenBank/DDBJ databases">
        <title>Draft genome of the white-rot fungus Obba rivulosa 3A-2.</title>
        <authorList>
            <consortium name="DOE Joint Genome Institute"/>
            <person name="Miettinen O."/>
            <person name="Riley R."/>
            <person name="Acob R."/>
            <person name="Barry K."/>
            <person name="Cullen D."/>
            <person name="De Vries R."/>
            <person name="Hainaut M."/>
            <person name="Hatakka A."/>
            <person name="Henrissat B."/>
            <person name="Hilden K."/>
            <person name="Kuo R."/>
            <person name="Labutti K."/>
            <person name="Lipzen A."/>
            <person name="Makela M.R."/>
            <person name="Sandor L."/>
            <person name="Spatafora J.W."/>
            <person name="Grigoriev I.V."/>
            <person name="Hibbett D.S."/>
        </authorList>
    </citation>
    <scope>NUCLEOTIDE SEQUENCE [LARGE SCALE GENOMIC DNA]</scope>
    <source>
        <strain evidence="2 3">3A-2</strain>
    </source>
</reference>
<feature type="compositionally biased region" description="Gly residues" evidence="1">
    <location>
        <begin position="386"/>
        <end position="401"/>
    </location>
</feature>
<dbReference type="Proteomes" id="UP000250043">
    <property type="component" value="Unassembled WGS sequence"/>
</dbReference>
<organism evidence="2 3">
    <name type="scientific">Obba rivulosa</name>
    <dbReference type="NCBI Taxonomy" id="1052685"/>
    <lineage>
        <taxon>Eukaryota</taxon>
        <taxon>Fungi</taxon>
        <taxon>Dikarya</taxon>
        <taxon>Basidiomycota</taxon>
        <taxon>Agaricomycotina</taxon>
        <taxon>Agaricomycetes</taxon>
        <taxon>Polyporales</taxon>
        <taxon>Gelatoporiaceae</taxon>
        <taxon>Obba</taxon>
    </lineage>
</organism>
<dbReference type="EMBL" id="KV722400">
    <property type="protein sequence ID" value="OCH90672.1"/>
    <property type="molecule type" value="Genomic_DNA"/>
</dbReference>
<evidence type="ECO:0000313" key="3">
    <source>
        <dbReference type="Proteomes" id="UP000250043"/>
    </source>
</evidence>
<feature type="region of interest" description="Disordered" evidence="1">
    <location>
        <begin position="325"/>
        <end position="353"/>
    </location>
</feature>
<gene>
    <name evidence="2" type="ORF">OBBRIDRAFT_803859</name>
</gene>
<sequence length="577" mass="61886">MNAGEVAQAANCTCFVHDGGRGPAVCAGQGYRVPTRLERADHVARLHNRTHKLLPGSNRGDHDRECNKISYKCVGRCSKKSEPEADACSACKKSVRVPGGENRGGPACAGRRVRVNRCALLLAGNERSSKVQRLFELRPVLELAHRAHAARGGRAVRAHREHALVRRARRERVRVHGRRGRYVCVRGGERRAGGQRRVGAGEDVCVRRGRGRRGDVPRGERRGVERRGGRGELGLDRVLARARGEMWGRACAAREDEGRGALARRLVCVVCVPRVRVRADPPVGPAPKEPCEAAAHAVWFRALACACALDGEGAAEEGEAGERLLAREEDGGEGGEEDDGGEGDDEGDEARGGAVDLGEARGAALCGVSRAGCAGRGGAPAERPGRPGGYPAGLGGRGDSLGVGSRRRGVRRSCQTGELRTVQQRRSGRARTTCRVSGVSLRVSHVRGPALLGPRLNGRRWRRAKRALAQREAAEDRQAAASGEPLDENVHLAPRANATSRAHNQRMSQPPSFRTYNANAARAWCPGPAVCCILSLNGWALGAGSISAHHDHSTGSTNNFAEMKRVARQRYRCQPAE</sequence>
<feature type="compositionally biased region" description="Acidic residues" evidence="1">
    <location>
        <begin position="330"/>
        <end position="348"/>
    </location>
</feature>
<proteinExistence type="predicted"/>
<keyword evidence="3" id="KW-1185">Reference proteome</keyword>
<evidence type="ECO:0000313" key="2">
    <source>
        <dbReference type="EMBL" id="OCH90672.1"/>
    </source>
</evidence>
<accession>A0A8E2DKP1</accession>
<protein>
    <submittedName>
        <fullName evidence="2">Uncharacterized protein</fullName>
    </submittedName>
</protein>
<dbReference type="AlphaFoldDB" id="A0A8E2DKP1"/>
<feature type="region of interest" description="Disordered" evidence="1">
    <location>
        <begin position="375"/>
        <end position="413"/>
    </location>
</feature>
<name>A0A8E2DKP1_9APHY</name>
<evidence type="ECO:0000256" key="1">
    <source>
        <dbReference type="SAM" id="MobiDB-lite"/>
    </source>
</evidence>